<dbReference type="InterPro" id="IPR038729">
    <property type="entry name" value="Rad50/SbcC_AAA"/>
</dbReference>
<evidence type="ECO:0000259" key="2">
    <source>
        <dbReference type="Pfam" id="PF13476"/>
    </source>
</evidence>
<evidence type="ECO:0000313" key="3">
    <source>
        <dbReference type="EMBL" id="AOR23767.2"/>
    </source>
</evidence>
<keyword evidence="4" id="KW-1185">Reference proteome</keyword>
<protein>
    <recommendedName>
        <fullName evidence="2">Rad50/SbcC-type AAA domain-containing protein</fullName>
    </recommendedName>
</protein>
<dbReference type="STRING" id="394958.BGI42_08515"/>
<dbReference type="GO" id="GO:0006302">
    <property type="term" value="P:double-strand break repair"/>
    <property type="evidence" value="ECO:0007669"/>
    <property type="project" value="InterPro"/>
</dbReference>
<sequence length="653" mass="76011">MMKIKTIEYENFRNFKERGIIRCSTDGKITIVYGKNGDGKTTLHQLFQWIFYGQVHFNKTTSDYLYNLEFESNLEYGNSFEVMGRIDFEHNSNHYSLTRKYTYRKELDYSKKLGEEISLIRMDEDNNWKKIDRPSEIIEKLLPSGLSDYFFFDGENMIADLRVKGKDSANKLKKALYSMFDLDVIELAKDHVGNITSPTTVLGKLYMSKGTVKSGSQISAVKTNIENAQNKIEKYNEELKVYSQKKEKMKELIRTVSEQIGSTKSKVEYEKQRKILKRHRDLSLSTVTSTQGIFGDEMFSTFPQLLISKTVLDAKNKIKLKIADNNLPQGLGKRLIEYLLDSSTKECICGNSISNEEREHIKAYLNMLPPKSYTSMYNEFKRTASQWGKGYNKEKFERYIKLILENKESAEEDDKKIRELDEQEKKSPDIENLVIARKQAEDSILELDEHIINHEKELNKFKIYLKKNMKDFDDLTKKNNENLKIQSKINIMQLVADYFKKKLEDASLEYSKNLEENIQKLLNEMLTSKRKVSVTHEFSVRVTDSFNDESKSEGQFAVVSFAYIGGILKMLQNDQRLNKREYPLVLDGPFSKLDPDQRQNVVDSIPQFAPQVILFSKDNLQDIIAEDKIGRVWTIISNNEKNVARVEEGILWK</sequence>
<gene>
    <name evidence="3" type="ORF">BGI42_08515</name>
</gene>
<dbReference type="InterPro" id="IPR027417">
    <property type="entry name" value="P-loop_NTPase"/>
</dbReference>
<dbReference type="EMBL" id="CP017253">
    <property type="protein sequence ID" value="AOR23767.2"/>
    <property type="molecule type" value="Genomic_DNA"/>
</dbReference>
<dbReference type="AlphaFoldDB" id="A0A1D7XKE7"/>
<dbReference type="Pfam" id="PF13476">
    <property type="entry name" value="AAA_23"/>
    <property type="match status" value="1"/>
</dbReference>
<reference evidence="4" key="1">
    <citation type="submission" date="2016-09" db="EMBL/GenBank/DDBJ databases">
        <title>Genomics of Clostridium taeniosporum, an organism which forms endospores with ribbon-like appendages.</title>
        <authorList>
            <person name="Walker J.R."/>
        </authorList>
    </citation>
    <scope>NUCLEOTIDE SEQUENCE [LARGE SCALE GENOMIC DNA]</scope>
    <source>
        <strain evidence="4">1/k</strain>
    </source>
</reference>
<proteinExistence type="predicted"/>
<feature type="domain" description="Rad50/SbcC-type AAA" evidence="2">
    <location>
        <begin position="7"/>
        <end position="267"/>
    </location>
</feature>
<dbReference type="PANTHER" id="PTHR32182:SF0">
    <property type="entry name" value="DNA REPLICATION AND REPAIR PROTEIN RECF"/>
    <property type="match status" value="1"/>
</dbReference>
<dbReference type="GO" id="GO:0016887">
    <property type="term" value="F:ATP hydrolysis activity"/>
    <property type="evidence" value="ECO:0007669"/>
    <property type="project" value="InterPro"/>
</dbReference>
<evidence type="ECO:0000256" key="1">
    <source>
        <dbReference type="SAM" id="Coils"/>
    </source>
</evidence>
<dbReference type="PANTHER" id="PTHR32182">
    <property type="entry name" value="DNA REPLICATION AND REPAIR PROTEIN RECF"/>
    <property type="match status" value="1"/>
</dbReference>
<dbReference type="SUPFAM" id="SSF52540">
    <property type="entry name" value="P-loop containing nucleoside triphosphate hydrolases"/>
    <property type="match status" value="1"/>
</dbReference>
<organism evidence="3 4">
    <name type="scientific">Clostridium taeniosporum</name>
    <dbReference type="NCBI Taxonomy" id="394958"/>
    <lineage>
        <taxon>Bacteria</taxon>
        <taxon>Bacillati</taxon>
        <taxon>Bacillota</taxon>
        <taxon>Clostridia</taxon>
        <taxon>Eubacteriales</taxon>
        <taxon>Clostridiaceae</taxon>
        <taxon>Clostridium</taxon>
    </lineage>
</organism>
<name>A0A1D7XKE7_9CLOT</name>
<evidence type="ECO:0000313" key="4">
    <source>
        <dbReference type="Proteomes" id="UP000094652"/>
    </source>
</evidence>
<keyword evidence="1" id="KW-0175">Coiled coil</keyword>
<dbReference type="Gene3D" id="3.40.50.300">
    <property type="entry name" value="P-loop containing nucleotide triphosphate hydrolases"/>
    <property type="match status" value="2"/>
</dbReference>
<accession>A0A1D7XKE7</accession>
<feature type="coiled-coil region" evidence="1">
    <location>
        <begin position="218"/>
        <end position="259"/>
    </location>
</feature>
<dbReference type="KEGG" id="ctae:BGI42_08515"/>
<dbReference type="Proteomes" id="UP000094652">
    <property type="component" value="Chromosome"/>
</dbReference>
<dbReference type="GO" id="GO:0000731">
    <property type="term" value="P:DNA synthesis involved in DNA repair"/>
    <property type="evidence" value="ECO:0007669"/>
    <property type="project" value="TreeGrafter"/>
</dbReference>